<dbReference type="EMBL" id="PDXF01000062">
    <property type="protein sequence ID" value="RYN92127.1"/>
    <property type="molecule type" value="Genomic_DNA"/>
</dbReference>
<protein>
    <submittedName>
        <fullName evidence="1">Uncharacterized protein</fullName>
    </submittedName>
</protein>
<keyword evidence="2" id="KW-1185">Reference proteome</keyword>
<organism evidence="1 2">
    <name type="scientific">Alternaria tenuissima</name>
    <dbReference type="NCBI Taxonomy" id="119927"/>
    <lineage>
        <taxon>Eukaryota</taxon>
        <taxon>Fungi</taxon>
        <taxon>Dikarya</taxon>
        <taxon>Ascomycota</taxon>
        <taxon>Pezizomycotina</taxon>
        <taxon>Dothideomycetes</taxon>
        <taxon>Pleosporomycetidae</taxon>
        <taxon>Pleosporales</taxon>
        <taxon>Pleosporineae</taxon>
        <taxon>Pleosporaceae</taxon>
        <taxon>Alternaria</taxon>
        <taxon>Alternaria sect. Alternaria</taxon>
        <taxon>Alternaria alternata complex</taxon>
    </lineage>
</organism>
<gene>
    <name evidence="1" type="ORF">AA0119_g10248</name>
</gene>
<accession>A0ABY0FXK3</accession>
<sequence length="41" mass="4395">MAISHACVLPAPAILISPSEQCNGLATCRVQLAQRIRYVTV</sequence>
<proteinExistence type="predicted"/>
<name>A0ABY0FXK3_9PLEO</name>
<reference evidence="2" key="1">
    <citation type="journal article" date="2019" name="bioRxiv">
        <title>Genomics, evolutionary history and diagnostics of the Alternaria alternata species group including apple and Asian pear pathotypes.</title>
        <authorList>
            <person name="Armitage A.D."/>
            <person name="Cockerton H.M."/>
            <person name="Sreenivasaprasad S."/>
            <person name="Woodhall J.W."/>
            <person name="Lane C.R."/>
            <person name="Harrison R.J."/>
            <person name="Clarkson J.P."/>
        </authorList>
    </citation>
    <scope>NUCLEOTIDE SEQUENCE [LARGE SCALE GENOMIC DNA]</scope>
    <source>
        <strain evidence="2">FERA 635</strain>
    </source>
</reference>
<evidence type="ECO:0000313" key="2">
    <source>
        <dbReference type="Proteomes" id="UP000293195"/>
    </source>
</evidence>
<dbReference type="Proteomes" id="UP000293195">
    <property type="component" value="Unassembled WGS sequence"/>
</dbReference>
<comment type="caution">
    <text evidence="1">The sequence shown here is derived from an EMBL/GenBank/DDBJ whole genome shotgun (WGS) entry which is preliminary data.</text>
</comment>
<evidence type="ECO:0000313" key="1">
    <source>
        <dbReference type="EMBL" id="RYN92127.1"/>
    </source>
</evidence>